<evidence type="ECO:0000256" key="1">
    <source>
        <dbReference type="ARBA" id="ARBA00001957"/>
    </source>
</evidence>
<dbReference type="EMBL" id="JACHJU010000005">
    <property type="protein sequence ID" value="MBB4943164.1"/>
    <property type="molecule type" value="Genomic_DNA"/>
</dbReference>
<dbReference type="PANTHER" id="PTHR45527">
    <property type="entry name" value="NONRIBOSOMAL PEPTIDE SYNTHETASE"/>
    <property type="match status" value="1"/>
</dbReference>
<dbReference type="PROSITE" id="PS00012">
    <property type="entry name" value="PHOSPHOPANTETHEINE"/>
    <property type="match status" value="1"/>
</dbReference>
<sequence>MYELWVPLLNGGTIVVAPPGVVDTSVIQWALKDEQVTAIFLTTGLFNVLAEDSPAALAKIPELWIAGEAASPATVERVLLAGGNIHNGYGPTETTIYVTAHHITEPGPLVPIGRPLDNTRAYILDQHLRPVPQGAPGELYIAGDHLARGYLGRPDLTAERFVACPYDEPGSRMYRTGDLARWLPNGLIDYLGRADDQVKIRGIRIELGEIDTNLARHPALAQNTTLVREDQPGDKRLVTYVVPHRPADDATTNTDLTAQLRRFAEETLPAYMVPSAFVVLDALPLNHNGKIDRRALPAPAWQEPTTARQEPHTEAEELVAEIWTEVLGLDRIGVHDDFFALGGNSLLAIRVVSRIRAAVDLQIPVDAVFTNPTVERLADAVEALLIADIEEQTS</sequence>
<evidence type="ECO:0000313" key="5">
    <source>
        <dbReference type="EMBL" id="MBB4943164.1"/>
    </source>
</evidence>
<feature type="domain" description="Carrier" evidence="4">
    <location>
        <begin position="310"/>
        <end position="385"/>
    </location>
</feature>
<proteinExistence type="predicted"/>
<dbReference type="SMART" id="SM00823">
    <property type="entry name" value="PKS_PP"/>
    <property type="match status" value="1"/>
</dbReference>
<reference evidence="5 6" key="1">
    <citation type="submission" date="2020-08" db="EMBL/GenBank/DDBJ databases">
        <title>Sequencing the genomes of 1000 actinobacteria strains.</title>
        <authorList>
            <person name="Klenk H.-P."/>
        </authorList>
    </citation>
    <scope>NUCLEOTIDE SEQUENCE [LARGE SCALE GENOMIC DNA]</scope>
    <source>
        <strain evidence="5 6">DSM 43023</strain>
    </source>
</reference>
<evidence type="ECO:0000313" key="6">
    <source>
        <dbReference type="Proteomes" id="UP000534286"/>
    </source>
</evidence>
<keyword evidence="3" id="KW-0597">Phosphoprotein</keyword>
<dbReference type="SUPFAM" id="SSF47336">
    <property type="entry name" value="ACP-like"/>
    <property type="match status" value="1"/>
</dbReference>
<name>A0A7W7S3D3_9ACTN</name>
<dbReference type="Pfam" id="PF00550">
    <property type="entry name" value="PP-binding"/>
    <property type="match status" value="1"/>
</dbReference>
<dbReference type="Pfam" id="PF00501">
    <property type="entry name" value="AMP-binding"/>
    <property type="match status" value="1"/>
</dbReference>
<dbReference type="FunFam" id="3.30.300.30:FF:000010">
    <property type="entry name" value="Enterobactin synthetase component F"/>
    <property type="match status" value="1"/>
</dbReference>
<gene>
    <name evidence="5" type="ORF">FHR32_007564</name>
</gene>
<dbReference type="PROSITE" id="PS50075">
    <property type="entry name" value="CARRIER"/>
    <property type="match status" value="1"/>
</dbReference>
<dbReference type="GO" id="GO:0005737">
    <property type="term" value="C:cytoplasm"/>
    <property type="evidence" value="ECO:0007669"/>
    <property type="project" value="TreeGrafter"/>
</dbReference>
<dbReference type="FunFam" id="2.30.38.10:FF:000001">
    <property type="entry name" value="Non-ribosomal peptide synthetase PvdI"/>
    <property type="match status" value="1"/>
</dbReference>
<comment type="caution">
    <text evidence="5">The sequence shown here is derived from an EMBL/GenBank/DDBJ whole genome shotgun (WGS) entry which is preliminary data.</text>
</comment>
<accession>A0A7W7S3D3</accession>
<dbReference type="FunFam" id="1.10.1200.10:FF:000016">
    <property type="entry name" value="Non-ribosomal peptide synthase"/>
    <property type="match status" value="1"/>
</dbReference>
<dbReference type="InterPro" id="IPR020806">
    <property type="entry name" value="PKS_PP-bd"/>
</dbReference>
<dbReference type="InterPro" id="IPR009081">
    <property type="entry name" value="PP-bd_ACP"/>
</dbReference>
<dbReference type="Gene3D" id="1.10.1200.10">
    <property type="entry name" value="ACP-like"/>
    <property type="match status" value="1"/>
</dbReference>
<keyword evidence="2" id="KW-0596">Phosphopantetheine</keyword>
<dbReference type="GO" id="GO:0043041">
    <property type="term" value="P:amino acid activation for nonribosomal peptide biosynthetic process"/>
    <property type="evidence" value="ECO:0007669"/>
    <property type="project" value="TreeGrafter"/>
</dbReference>
<dbReference type="GO" id="GO:0016874">
    <property type="term" value="F:ligase activity"/>
    <property type="evidence" value="ECO:0007669"/>
    <property type="project" value="UniProtKB-KW"/>
</dbReference>
<dbReference type="InterPro" id="IPR036736">
    <property type="entry name" value="ACP-like_sf"/>
</dbReference>
<evidence type="ECO:0000259" key="4">
    <source>
        <dbReference type="PROSITE" id="PS50075"/>
    </source>
</evidence>
<dbReference type="InterPro" id="IPR006162">
    <property type="entry name" value="Ppantetheine_attach_site"/>
</dbReference>
<dbReference type="Gene3D" id="3.40.50.980">
    <property type="match status" value="1"/>
</dbReference>
<dbReference type="GO" id="GO:0044550">
    <property type="term" value="P:secondary metabolite biosynthetic process"/>
    <property type="evidence" value="ECO:0007669"/>
    <property type="project" value="TreeGrafter"/>
</dbReference>
<evidence type="ECO:0000256" key="2">
    <source>
        <dbReference type="ARBA" id="ARBA00022450"/>
    </source>
</evidence>
<dbReference type="InterPro" id="IPR045851">
    <property type="entry name" value="AMP-bd_C_sf"/>
</dbReference>
<dbReference type="GO" id="GO:0072330">
    <property type="term" value="P:monocarboxylic acid biosynthetic process"/>
    <property type="evidence" value="ECO:0007669"/>
    <property type="project" value="UniProtKB-ARBA"/>
</dbReference>
<dbReference type="Gene3D" id="2.30.38.10">
    <property type="entry name" value="Luciferase, Domain 3"/>
    <property type="match status" value="1"/>
</dbReference>
<keyword evidence="5" id="KW-0436">Ligase</keyword>
<dbReference type="PANTHER" id="PTHR45527:SF1">
    <property type="entry name" value="FATTY ACID SYNTHASE"/>
    <property type="match status" value="1"/>
</dbReference>
<dbReference type="Proteomes" id="UP000534286">
    <property type="component" value="Unassembled WGS sequence"/>
</dbReference>
<dbReference type="AlphaFoldDB" id="A0A7W7S3D3"/>
<dbReference type="GO" id="GO:0031177">
    <property type="term" value="F:phosphopantetheine binding"/>
    <property type="evidence" value="ECO:0007669"/>
    <property type="project" value="InterPro"/>
</dbReference>
<dbReference type="Gene3D" id="3.30.300.30">
    <property type="match status" value="1"/>
</dbReference>
<keyword evidence="6" id="KW-1185">Reference proteome</keyword>
<organism evidence="5 6">
    <name type="scientific">Streptosporangium album</name>
    <dbReference type="NCBI Taxonomy" id="47479"/>
    <lineage>
        <taxon>Bacteria</taxon>
        <taxon>Bacillati</taxon>
        <taxon>Actinomycetota</taxon>
        <taxon>Actinomycetes</taxon>
        <taxon>Streptosporangiales</taxon>
        <taxon>Streptosporangiaceae</taxon>
        <taxon>Streptosporangium</taxon>
    </lineage>
</organism>
<dbReference type="InterPro" id="IPR025110">
    <property type="entry name" value="AMP-bd_C"/>
</dbReference>
<dbReference type="InterPro" id="IPR000873">
    <property type="entry name" value="AMP-dep_synth/lig_dom"/>
</dbReference>
<dbReference type="SUPFAM" id="SSF56801">
    <property type="entry name" value="Acetyl-CoA synthetase-like"/>
    <property type="match status" value="1"/>
</dbReference>
<protein>
    <submittedName>
        <fullName evidence="5">Acyl-coenzyme A synthetase/AMP-(Fatty) acid ligase</fullName>
    </submittedName>
</protein>
<dbReference type="Pfam" id="PF13193">
    <property type="entry name" value="AMP-binding_C"/>
    <property type="match status" value="1"/>
</dbReference>
<comment type="cofactor">
    <cofactor evidence="1">
        <name>pantetheine 4'-phosphate</name>
        <dbReference type="ChEBI" id="CHEBI:47942"/>
    </cofactor>
</comment>
<evidence type="ECO:0000256" key="3">
    <source>
        <dbReference type="ARBA" id="ARBA00022553"/>
    </source>
</evidence>